<dbReference type="AlphaFoldDB" id="A0A0B2VFT8"/>
<name>A0A0B2VFT8_TOXCA</name>
<keyword evidence="2" id="KW-1185">Reference proteome</keyword>
<dbReference type="EMBL" id="JPKZ01001371">
    <property type="protein sequence ID" value="KHN82411.1"/>
    <property type="molecule type" value="Genomic_DNA"/>
</dbReference>
<dbReference type="Proteomes" id="UP000031036">
    <property type="component" value="Unassembled WGS sequence"/>
</dbReference>
<reference evidence="1 2" key="1">
    <citation type="submission" date="2014-11" db="EMBL/GenBank/DDBJ databases">
        <title>Genetic blueprint of the zoonotic pathogen Toxocara canis.</title>
        <authorList>
            <person name="Zhu X.-Q."/>
            <person name="Korhonen P.K."/>
            <person name="Cai H."/>
            <person name="Young N.D."/>
            <person name="Nejsum P."/>
            <person name="von Samson-Himmelstjerna G."/>
            <person name="Boag P.R."/>
            <person name="Tan P."/>
            <person name="Li Q."/>
            <person name="Min J."/>
            <person name="Yang Y."/>
            <person name="Wang X."/>
            <person name="Fang X."/>
            <person name="Hall R.S."/>
            <person name="Hofmann A."/>
            <person name="Sternberg P.W."/>
            <person name="Jex A.R."/>
            <person name="Gasser R.B."/>
        </authorList>
    </citation>
    <scope>NUCLEOTIDE SEQUENCE [LARGE SCALE GENOMIC DNA]</scope>
    <source>
        <strain evidence="1">PN_DK_2014</strain>
    </source>
</reference>
<organism evidence="1 2">
    <name type="scientific">Toxocara canis</name>
    <name type="common">Canine roundworm</name>
    <dbReference type="NCBI Taxonomy" id="6265"/>
    <lineage>
        <taxon>Eukaryota</taxon>
        <taxon>Metazoa</taxon>
        <taxon>Ecdysozoa</taxon>
        <taxon>Nematoda</taxon>
        <taxon>Chromadorea</taxon>
        <taxon>Rhabditida</taxon>
        <taxon>Spirurina</taxon>
        <taxon>Ascaridomorpha</taxon>
        <taxon>Ascaridoidea</taxon>
        <taxon>Toxocaridae</taxon>
        <taxon>Toxocara</taxon>
    </lineage>
</organism>
<proteinExistence type="predicted"/>
<evidence type="ECO:0000313" key="2">
    <source>
        <dbReference type="Proteomes" id="UP000031036"/>
    </source>
</evidence>
<dbReference type="InterPro" id="IPR004000">
    <property type="entry name" value="Actin"/>
</dbReference>
<gene>
    <name evidence="1" type="primary">ACTL6B</name>
    <name evidence="1" type="ORF">Tcan_07856</name>
</gene>
<accession>A0A0B2VFT8</accession>
<dbReference type="OrthoDB" id="5132116at2759"/>
<dbReference type="Gene3D" id="3.90.640.10">
    <property type="entry name" value="Actin, Chain A, domain 4"/>
    <property type="match status" value="1"/>
</dbReference>
<dbReference type="InterPro" id="IPR043129">
    <property type="entry name" value="ATPase_NBD"/>
</dbReference>
<evidence type="ECO:0000313" key="1">
    <source>
        <dbReference type="EMBL" id="KHN82411.1"/>
    </source>
</evidence>
<dbReference type="Gene3D" id="3.30.420.40">
    <property type="match status" value="1"/>
</dbReference>
<dbReference type="SUPFAM" id="SSF53067">
    <property type="entry name" value="Actin-like ATPase domain"/>
    <property type="match status" value="1"/>
</dbReference>
<dbReference type="PANTHER" id="PTHR11937">
    <property type="entry name" value="ACTIN"/>
    <property type="match status" value="1"/>
</dbReference>
<sequence>MGSHFEVCLFSFANGRTAGLILDSGASQTSAVPVYDGYCVSHAVVRSPVGGDLIAEQCRIMCEEQKIEIVPAYKIASKLVVNENEPPVWTPKKNLPEVTKSFDEYMRKQVLEDLAVSVLQCCDTPIDVE</sequence>
<comment type="caution">
    <text evidence="1">The sequence shown here is derived from an EMBL/GenBank/DDBJ whole genome shotgun (WGS) entry which is preliminary data.</text>
</comment>
<dbReference type="Pfam" id="PF00022">
    <property type="entry name" value="Actin"/>
    <property type="match status" value="1"/>
</dbReference>
<protein>
    <submittedName>
        <fullName evidence="1">Actin-like protein 6B</fullName>
    </submittedName>
</protein>
<dbReference type="STRING" id="6265.A0A0B2VFT8"/>